<keyword evidence="3" id="KW-1185">Reference proteome</keyword>
<proteinExistence type="predicted"/>
<dbReference type="SUPFAM" id="SSF53098">
    <property type="entry name" value="Ribonuclease H-like"/>
    <property type="match status" value="1"/>
</dbReference>
<feature type="region of interest" description="Disordered" evidence="1">
    <location>
        <begin position="375"/>
        <end position="396"/>
    </location>
</feature>
<dbReference type="InterPro" id="IPR036397">
    <property type="entry name" value="RNaseH_sf"/>
</dbReference>
<evidence type="ECO:0000313" key="3">
    <source>
        <dbReference type="Proteomes" id="UP000644693"/>
    </source>
</evidence>
<reference evidence="2" key="1">
    <citation type="journal article" date="2014" name="Int. J. Syst. Evol. Microbiol.">
        <title>Complete genome sequence of Corynebacterium casei LMG S-19264T (=DSM 44701T), isolated from a smear-ripened cheese.</title>
        <authorList>
            <consortium name="US DOE Joint Genome Institute (JGI-PGF)"/>
            <person name="Walter F."/>
            <person name="Albersmeier A."/>
            <person name="Kalinowski J."/>
            <person name="Ruckert C."/>
        </authorList>
    </citation>
    <scope>NUCLEOTIDE SEQUENCE</scope>
    <source>
        <strain evidence="2">KCTC 23430</strain>
    </source>
</reference>
<evidence type="ECO:0000256" key="1">
    <source>
        <dbReference type="SAM" id="MobiDB-lite"/>
    </source>
</evidence>
<sequence length="622" mass="70752">MAPITWRERLNREPRWQSMANWPWIDPKTLEKAKRKTYHKRREMIARVLEGEPIGQVAQMHDMSISTLTRLLSRALGGQPDERPLLTAACIPYIHAGAYQRTKSLPTLTAQAGGAGAFDRLLRTATGLKATLDDAIEDDLKQTQHAQRLSPQNLHKLFIHTLRKQQWPEDAYPFCHESLARESCRQYLHKKRAELRELKMVSGIKQRSSETREPERVLGEIQIDEQLLDVRLSLELLVEGQQQRAALTRVSLILAVDRATRCVLGFKVVYTKSVSAHEFLGLLDTVFAPLRAPEALSDGLTLPPEPWFPNQLGLEWMPPIGAFSLDNAMAHHAGVVQDAICDELSATLHLGRPASPLRRHLVERLFHVINGQATHRFPSTTGSHSRDPKREPDRHKKKLPVLTLEQLEHTLLVVLAEYNTQPKQELDLRTPIDYYAELAAQQSVFQMPASVIDTEQFFRAQETCRVHRSRTETRPPWVNVLGMRYTLCSVEPDVELPKQVTIRYDSRDVRYVQAENHRGVLCGQFCLPKSYRRRPLSLTSLRWLTKGGRDARKNKRDGVTALLENIERGKATPRDTTQLLRLLSDVSNPGEGNVDNVSQPDSGATRPWTRTNAFRLQGRKPG</sequence>
<comment type="caution">
    <text evidence="2">The sequence shown here is derived from an EMBL/GenBank/DDBJ whole genome shotgun (WGS) entry which is preliminary data.</text>
</comment>
<evidence type="ECO:0000313" key="2">
    <source>
        <dbReference type="EMBL" id="GHD29529.1"/>
    </source>
</evidence>
<dbReference type="Gene3D" id="3.30.420.10">
    <property type="entry name" value="Ribonuclease H-like superfamily/Ribonuclease H"/>
    <property type="match status" value="1"/>
</dbReference>
<accession>A0A918XFD3</accession>
<feature type="region of interest" description="Disordered" evidence="1">
    <location>
        <begin position="585"/>
        <end position="608"/>
    </location>
</feature>
<dbReference type="RefSeq" id="WP_189475729.1">
    <property type="nucleotide sequence ID" value="NZ_BMYM01000001.1"/>
</dbReference>
<dbReference type="AlphaFoldDB" id="A0A918XFD3"/>
<protein>
    <recommendedName>
        <fullName evidence="4">Integrase catalytic domain-containing protein</fullName>
    </recommendedName>
</protein>
<name>A0A918XFD3_9GAMM</name>
<reference evidence="2" key="2">
    <citation type="submission" date="2020-09" db="EMBL/GenBank/DDBJ databases">
        <authorList>
            <person name="Sun Q."/>
            <person name="Kim S."/>
        </authorList>
    </citation>
    <scope>NUCLEOTIDE SEQUENCE</scope>
    <source>
        <strain evidence="2">KCTC 23430</strain>
    </source>
</reference>
<gene>
    <name evidence="2" type="ORF">GCM10007053_10230</name>
</gene>
<organism evidence="2 3">
    <name type="scientific">Parahalioglobus pacificus</name>
    <dbReference type="NCBI Taxonomy" id="930806"/>
    <lineage>
        <taxon>Bacteria</taxon>
        <taxon>Pseudomonadati</taxon>
        <taxon>Pseudomonadota</taxon>
        <taxon>Gammaproteobacteria</taxon>
        <taxon>Cellvibrionales</taxon>
        <taxon>Halieaceae</taxon>
        <taxon>Parahalioglobus</taxon>
    </lineage>
</organism>
<feature type="compositionally biased region" description="Polar residues" evidence="1">
    <location>
        <begin position="595"/>
        <end position="608"/>
    </location>
</feature>
<evidence type="ECO:0008006" key="4">
    <source>
        <dbReference type="Google" id="ProtNLM"/>
    </source>
</evidence>
<dbReference type="EMBL" id="BMYM01000001">
    <property type="protein sequence ID" value="GHD29529.1"/>
    <property type="molecule type" value="Genomic_DNA"/>
</dbReference>
<dbReference type="InterPro" id="IPR012337">
    <property type="entry name" value="RNaseH-like_sf"/>
</dbReference>
<dbReference type="GO" id="GO:0003676">
    <property type="term" value="F:nucleic acid binding"/>
    <property type="evidence" value="ECO:0007669"/>
    <property type="project" value="InterPro"/>
</dbReference>
<dbReference type="Proteomes" id="UP000644693">
    <property type="component" value="Unassembled WGS sequence"/>
</dbReference>
<feature type="compositionally biased region" description="Basic and acidic residues" evidence="1">
    <location>
        <begin position="384"/>
        <end position="394"/>
    </location>
</feature>